<dbReference type="STRING" id="376427.SAMN04487954_11494"/>
<reference evidence="2 3" key="1">
    <citation type="submission" date="2016-10" db="EMBL/GenBank/DDBJ databases">
        <authorList>
            <person name="de Groot N.N."/>
        </authorList>
    </citation>
    <scope>NUCLEOTIDE SEQUENCE [LARGE SCALE GENOMIC DNA]</scope>
    <source>
        <strain evidence="2 3">CGMCC 1.6133</strain>
    </source>
</reference>
<feature type="region of interest" description="Disordered" evidence="1">
    <location>
        <begin position="132"/>
        <end position="206"/>
    </location>
</feature>
<feature type="compositionally biased region" description="Basic and acidic residues" evidence="1">
    <location>
        <begin position="153"/>
        <end position="167"/>
    </location>
</feature>
<dbReference type="Proteomes" id="UP000198525">
    <property type="component" value="Unassembled WGS sequence"/>
</dbReference>
<evidence type="ECO:0000313" key="2">
    <source>
        <dbReference type="EMBL" id="SDK30880.1"/>
    </source>
</evidence>
<feature type="compositionally biased region" description="Low complexity" evidence="1">
    <location>
        <begin position="139"/>
        <end position="152"/>
    </location>
</feature>
<dbReference type="AlphaFoldDB" id="A0A1G9AW49"/>
<evidence type="ECO:0000256" key="1">
    <source>
        <dbReference type="SAM" id="MobiDB-lite"/>
    </source>
</evidence>
<evidence type="ECO:0008006" key="4">
    <source>
        <dbReference type="Google" id="ProtNLM"/>
    </source>
</evidence>
<organism evidence="2 3">
    <name type="scientific">Billgrantia gudaonensis</name>
    <dbReference type="NCBI Taxonomy" id="376427"/>
    <lineage>
        <taxon>Bacteria</taxon>
        <taxon>Pseudomonadati</taxon>
        <taxon>Pseudomonadota</taxon>
        <taxon>Gammaproteobacteria</taxon>
        <taxon>Oceanospirillales</taxon>
        <taxon>Halomonadaceae</taxon>
        <taxon>Billgrantia</taxon>
    </lineage>
</organism>
<proteinExistence type="predicted"/>
<dbReference type="EMBL" id="FNES01000014">
    <property type="protein sequence ID" value="SDK30880.1"/>
    <property type="molecule type" value="Genomic_DNA"/>
</dbReference>
<dbReference type="RefSeq" id="WP_089687931.1">
    <property type="nucleotide sequence ID" value="NZ_FNES01000014.1"/>
</dbReference>
<accession>A0A1G9AW49</accession>
<name>A0A1G9AW49_9GAMM</name>
<keyword evidence="3" id="KW-1185">Reference proteome</keyword>
<gene>
    <name evidence="2" type="ORF">SAMN04487954_11494</name>
</gene>
<sequence length="206" mass="21776">MTIRGICPECGMSADLAAFVTQGEHNQALAAALEIPAILGPRVVRYLGLHRPPSRALAGAKAVRLLAELRDTITSGRIERKGVSRPAPLQAWIAAFDQILERPPSKLPLSGHGYLYEVVATEADRLDAQAEKQREEAARSGAKPGVKPAAAAIRERSTEDVLAEHQRLAAQGKGGQSSHPGPAQRRGQHSIGQLLKGAPGAEDGDA</sequence>
<protein>
    <recommendedName>
        <fullName evidence="4">DUF2752 domain-containing protein</fullName>
    </recommendedName>
</protein>
<dbReference type="OrthoDB" id="6872885at2"/>
<evidence type="ECO:0000313" key="3">
    <source>
        <dbReference type="Proteomes" id="UP000198525"/>
    </source>
</evidence>